<gene>
    <name evidence="3" type="ORF">TCAL_07586</name>
</gene>
<evidence type="ECO:0000259" key="2">
    <source>
        <dbReference type="PROSITE" id="PS50835"/>
    </source>
</evidence>
<evidence type="ECO:0000256" key="1">
    <source>
        <dbReference type="SAM" id="Phobius"/>
    </source>
</evidence>
<dbReference type="InterPro" id="IPR007110">
    <property type="entry name" value="Ig-like_dom"/>
</dbReference>
<keyword evidence="4" id="KW-1185">Reference proteome</keyword>
<keyword evidence="1" id="KW-0812">Transmembrane</keyword>
<dbReference type="EMBL" id="VCGU01000003">
    <property type="protein sequence ID" value="TRY78805.1"/>
    <property type="molecule type" value="Genomic_DNA"/>
</dbReference>
<dbReference type="SUPFAM" id="SSF48726">
    <property type="entry name" value="Immunoglobulin"/>
    <property type="match status" value="1"/>
</dbReference>
<dbReference type="InterPro" id="IPR036179">
    <property type="entry name" value="Ig-like_dom_sf"/>
</dbReference>
<dbReference type="Pfam" id="PF13927">
    <property type="entry name" value="Ig_3"/>
    <property type="match status" value="1"/>
</dbReference>
<dbReference type="InterPro" id="IPR013783">
    <property type="entry name" value="Ig-like_fold"/>
</dbReference>
<name>A0A553PMA0_TIGCA</name>
<dbReference type="Gene3D" id="2.60.40.10">
    <property type="entry name" value="Immunoglobulins"/>
    <property type="match status" value="1"/>
</dbReference>
<evidence type="ECO:0000313" key="4">
    <source>
        <dbReference type="Proteomes" id="UP000318571"/>
    </source>
</evidence>
<dbReference type="PROSITE" id="PS50835">
    <property type="entry name" value="IG_LIKE"/>
    <property type="match status" value="1"/>
</dbReference>
<reference evidence="3 4" key="1">
    <citation type="journal article" date="2018" name="Nat. Ecol. Evol.">
        <title>Genomic signatures of mitonuclear coevolution across populations of Tigriopus californicus.</title>
        <authorList>
            <person name="Barreto F.S."/>
            <person name="Watson E.T."/>
            <person name="Lima T.G."/>
            <person name="Willett C.S."/>
            <person name="Edmands S."/>
            <person name="Li W."/>
            <person name="Burton R.S."/>
        </authorList>
    </citation>
    <scope>NUCLEOTIDE SEQUENCE [LARGE SCALE GENOMIC DNA]</scope>
    <source>
        <strain evidence="3 4">San Diego</strain>
    </source>
</reference>
<dbReference type="AlphaFoldDB" id="A0A553PMA0"/>
<comment type="caution">
    <text evidence="3">The sequence shown here is derived from an EMBL/GenBank/DDBJ whole genome shotgun (WGS) entry which is preliminary data.</text>
</comment>
<keyword evidence="1" id="KW-1133">Transmembrane helix</keyword>
<dbReference type="Proteomes" id="UP000318571">
    <property type="component" value="Chromosome 11"/>
</dbReference>
<sequence length="190" mass="21498">MFDKPPLYDNKRSSPLKRHVEKQRYFDSSEYRIVSVLVMRTLAVLWTPFAMGILLLFAHLLQVSAQSDTSGPVFIQEPPNQMDFSNTTGTEIICQSRGTPMPQITWVKTDGSIVQDVPGLRKVLSNGNLVLPPFRAEDYNQEVHAQTYRCIAENSLGKIQSRDVQVRAGTDRTLLQHLSGNSMLFLTTRE</sequence>
<organism evidence="3 4">
    <name type="scientific">Tigriopus californicus</name>
    <name type="common">Marine copepod</name>
    <dbReference type="NCBI Taxonomy" id="6832"/>
    <lineage>
        <taxon>Eukaryota</taxon>
        <taxon>Metazoa</taxon>
        <taxon>Ecdysozoa</taxon>
        <taxon>Arthropoda</taxon>
        <taxon>Crustacea</taxon>
        <taxon>Multicrustacea</taxon>
        <taxon>Hexanauplia</taxon>
        <taxon>Copepoda</taxon>
        <taxon>Harpacticoida</taxon>
        <taxon>Harpacticidae</taxon>
        <taxon>Tigriopus</taxon>
    </lineage>
</organism>
<dbReference type="FunFam" id="2.60.40.10:FF:000230">
    <property type="entry name" value="Down syndrome cell adhesion molecule, isoform D"/>
    <property type="match status" value="1"/>
</dbReference>
<accession>A0A553PMA0</accession>
<feature type="domain" description="Ig-like" evidence="2">
    <location>
        <begin position="72"/>
        <end position="165"/>
    </location>
</feature>
<protein>
    <recommendedName>
        <fullName evidence="2">Ig-like domain-containing protein</fullName>
    </recommendedName>
</protein>
<evidence type="ECO:0000313" key="3">
    <source>
        <dbReference type="EMBL" id="TRY78805.1"/>
    </source>
</evidence>
<feature type="transmembrane region" description="Helical" evidence="1">
    <location>
        <begin position="33"/>
        <end position="57"/>
    </location>
</feature>
<keyword evidence="1" id="KW-0472">Membrane</keyword>
<proteinExistence type="predicted"/>
<dbReference type="STRING" id="6832.A0A553PMA0"/>